<evidence type="ECO:0000259" key="4">
    <source>
        <dbReference type="Pfam" id="PF03061"/>
    </source>
</evidence>
<accession>E6SMR2</accession>
<evidence type="ECO:0000256" key="2">
    <source>
        <dbReference type="ARBA" id="ARBA00022801"/>
    </source>
</evidence>
<dbReference type="InterPro" id="IPR003736">
    <property type="entry name" value="PAAI_dom"/>
</dbReference>
<dbReference type="InterPro" id="IPR039298">
    <property type="entry name" value="ACOT13"/>
</dbReference>
<keyword evidence="2" id="KW-0378">Hydrolase</keyword>
<dbReference type="CDD" id="cd03443">
    <property type="entry name" value="PaaI_thioesterase"/>
    <property type="match status" value="1"/>
</dbReference>
<name>E6SMR2_THEM7</name>
<dbReference type="KEGG" id="tmr:Tmar_1441"/>
<dbReference type="eggNOG" id="COG2050">
    <property type="taxonomic scope" value="Bacteria"/>
</dbReference>
<dbReference type="InterPro" id="IPR029069">
    <property type="entry name" value="HotDog_dom_sf"/>
</dbReference>
<dbReference type="GO" id="GO:0047617">
    <property type="term" value="F:fatty acyl-CoA hydrolase activity"/>
    <property type="evidence" value="ECO:0007669"/>
    <property type="project" value="InterPro"/>
</dbReference>
<dbReference type="AlphaFoldDB" id="E6SMR2"/>
<dbReference type="HOGENOM" id="CLU_102573_0_0_9"/>
<gene>
    <name evidence="5" type="ordered locus">Tmar_1441</name>
</gene>
<evidence type="ECO:0000256" key="1">
    <source>
        <dbReference type="ARBA" id="ARBA00008324"/>
    </source>
</evidence>
<evidence type="ECO:0000313" key="5">
    <source>
        <dbReference type="EMBL" id="ADU51554.1"/>
    </source>
</evidence>
<keyword evidence="6" id="KW-1185">Reference proteome</keyword>
<evidence type="ECO:0000313" key="6">
    <source>
        <dbReference type="Proteomes" id="UP000008915"/>
    </source>
</evidence>
<organism evidence="5 6">
    <name type="scientific">Thermaerobacter marianensis (strain ATCC 700841 / DSM 12885 / JCM 10246 / 7p75a)</name>
    <dbReference type="NCBI Taxonomy" id="644966"/>
    <lineage>
        <taxon>Bacteria</taxon>
        <taxon>Bacillati</taxon>
        <taxon>Bacillota</taxon>
        <taxon>Clostridia</taxon>
        <taxon>Eubacteriales</taxon>
        <taxon>Clostridiales Family XVII. Incertae Sedis</taxon>
        <taxon>Thermaerobacter</taxon>
    </lineage>
</organism>
<reference evidence="6" key="2">
    <citation type="journal article" date="2010" name="Stand. Genomic Sci.">
        <title>Complete genome sequence of Thermaerobacter marianensis type strain (7p75aT).</title>
        <authorList>
            <person name="Han C."/>
            <person name="Gu W."/>
            <person name="Zhang X."/>
            <person name="Lapidus A."/>
            <person name="Nolan M."/>
            <person name="Copeland A."/>
            <person name="Lucas S."/>
            <person name="Glavina Del Rio T."/>
            <person name="Tice H."/>
            <person name="Cheng J."/>
            <person name="Tapia R."/>
            <person name="Goodwin L."/>
            <person name="Pitluck S."/>
            <person name="Pagani I."/>
            <person name="Ivanova N."/>
            <person name="Mavromatis K."/>
            <person name="Mikhailova N."/>
            <person name="Pati A."/>
            <person name="Chen A."/>
            <person name="Palaniappan K."/>
            <person name="Land M."/>
            <person name="Hauser L."/>
            <person name="Chang Y."/>
            <person name="Jeffries C."/>
            <person name="Schneider S."/>
            <person name="Rohde M."/>
            <person name="Goker M."/>
            <person name="Pukall R."/>
            <person name="Woyke T."/>
            <person name="Bristow J."/>
            <person name="Eisen J."/>
            <person name="Markowitz V."/>
            <person name="Hugenholtz P."/>
            <person name="Kyrpides N."/>
            <person name="Klenk H."/>
            <person name="Detter J."/>
        </authorList>
    </citation>
    <scope>NUCLEOTIDE SEQUENCE [LARGE SCALE GENOMIC DNA]</scope>
    <source>
        <strain evidence="6">ATCC 700841 / DSM 12885 / JCM 10246 / 7p75a</strain>
    </source>
</reference>
<dbReference type="EMBL" id="CP002344">
    <property type="protein sequence ID" value="ADU51554.1"/>
    <property type="molecule type" value="Genomic_DNA"/>
</dbReference>
<dbReference type="SUPFAM" id="SSF54637">
    <property type="entry name" value="Thioesterase/thiol ester dehydrase-isomerase"/>
    <property type="match status" value="1"/>
</dbReference>
<dbReference type="Gene3D" id="3.10.129.10">
    <property type="entry name" value="Hotdog Thioesterase"/>
    <property type="match status" value="1"/>
</dbReference>
<proteinExistence type="inferred from homology"/>
<protein>
    <submittedName>
        <fullName evidence="5">Thioesterase superfamily protein</fullName>
    </submittedName>
</protein>
<comment type="similarity">
    <text evidence="1">Belongs to the thioesterase PaaI family.</text>
</comment>
<feature type="region of interest" description="Disordered" evidence="3">
    <location>
        <begin position="177"/>
        <end position="203"/>
    </location>
</feature>
<feature type="domain" description="Thioesterase" evidence="4">
    <location>
        <begin position="96"/>
        <end position="172"/>
    </location>
</feature>
<feature type="compositionally biased region" description="Low complexity" evidence="3">
    <location>
        <begin position="31"/>
        <end position="45"/>
    </location>
</feature>
<reference evidence="5 6" key="1">
    <citation type="journal article" date="2010" name="Stand. Genomic Sci.">
        <title>Complete genome sequence of Thermaerobacter marianensis type strain (7p75a).</title>
        <authorList>
            <person name="Han C."/>
            <person name="Gu W."/>
            <person name="Zhang X."/>
            <person name="Lapidus A."/>
            <person name="Nolan M."/>
            <person name="Copeland A."/>
            <person name="Lucas S."/>
            <person name="Del Rio T.G."/>
            <person name="Tice H."/>
            <person name="Cheng J.F."/>
            <person name="Tapia R."/>
            <person name="Goodwin L."/>
            <person name="Pitluck S."/>
            <person name="Pagani I."/>
            <person name="Ivanova N."/>
            <person name="Mavromatis K."/>
            <person name="Mikhailova N."/>
            <person name="Pati A."/>
            <person name="Chen A."/>
            <person name="Palaniappan K."/>
            <person name="Land M."/>
            <person name="Hauser L."/>
            <person name="Chang Y.J."/>
            <person name="Jeffries C.D."/>
            <person name="Schneider S."/>
            <person name="Rohde M."/>
            <person name="Goker M."/>
            <person name="Pukall R."/>
            <person name="Woyke T."/>
            <person name="Bristow J."/>
            <person name="Eisen J.A."/>
            <person name="Markowitz V."/>
            <person name="Hugenholtz P."/>
            <person name="Kyrpides N.C."/>
            <person name="Klenk H.P."/>
            <person name="Detter J.C."/>
        </authorList>
    </citation>
    <scope>NUCLEOTIDE SEQUENCE [LARGE SCALE GENOMIC DNA]</scope>
    <source>
        <strain evidence="6">ATCC 700841 / DSM 12885 / JCM 10246 / 7p75a</strain>
    </source>
</reference>
<dbReference type="NCBIfam" id="TIGR00369">
    <property type="entry name" value="unchar_dom_1"/>
    <property type="match status" value="1"/>
</dbReference>
<dbReference type="RefSeq" id="WP_013495858.1">
    <property type="nucleotide sequence ID" value="NC_014831.1"/>
</dbReference>
<dbReference type="Proteomes" id="UP000008915">
    <property type="component" value="Chromosome"/>
</dbReference>
<feature type="region of interest" description="Disordered" evidence="3">
    <location>
        <begin position="1"/>
        <end position="65"/>
    </location>
</feature>
<sequence length="203" mass="20620">MTASGVPQGDGPRPGGAPGTAKPAVDRHHAAPPAGQVAPGQTAGGETSPGPAAPDPGGHPDDAIPFRRHVGIRVVEAGGGRAVLVLPARPEVGNRFGNVHGGALATLVDGAMSNAILSRLPAHDRIGGTVELSIRFLEPATGDVRAEGRVLRVGGRIAFAQADVWDERGRMVATAQGSYVLHRQRPPEEPAPPDSSGRGSQPG</sequence>
<dbReference type="Pfam" id="PF03061">
    <property type="entry name" value="4HBT"/>
    <property type="match status" value="1"/>
</dbReference>
<evidence type="ECO:0000256" key="3">
    <source>
        <dbReference type="SAM" id="MobiDB-lite"/>
    </source>
</evidence>
<dbReference type="STRING" id="644966.Tmar_1441"/>
<dbReference type="InterPro" id="IPR006683">
    <property type="entry name" value="Thioestr_dom"/>
</dbReference>
<dbReference type="PANTHER" id="PTHR21660">
    <property type="entry name" value="THIOESTERASE SUPERFAMILY MEMBER-RELATED"/>
    <property type="match status" value="1"/>
</dbReference>
<dbReference type="PANTHER" id="PTHR21660:SF1">
    <property type="entry name" value="ACYL-COENZYME A THIOESTERASE 13"/>
    <property type="match status" value="1"/>
</dbReference>